<keyword evidence="1" id="KW-0472">Membrane</keyword>
<feature type="transmembrane region" description="Helical" evidence="1">
    <location>
        <begin position="33"/>
        <end position="52"/>
    </location>
</feature>
<evidence type="ECO:0000313" key="2">
    <source>
        <dbReference type="EMBL" id="QQR40665.1"/>
    </source>
</evidence>
<reference evidence="2 3" key="1">
    <citation type="submission" date="2021-01" db="EMBL/GenBank/DDBJ databases">
        <title>Genome seq and assembly of Devosia sp. LEGU1.</title>
        <authorList>
            <person name="Chhetri G."/>
        </authorList>
    </citation>
    <scope>NUCLEOTIDE SEQUENCE [LARGE SCALE GENOMIC DNA]</scope>
    <source>
        <strain evidence="2 3">LEGU1</strain>
    </source>
</reference>
<accession>A0ABX7C8T6</accession>
<keyword evidence="1" id="KW-1133">Transmembrane helix</keyword>
<sequence length="63" mass="6766">MFLLTAAGLLLFLPPIAYIFNHRIALFGVPQIVVYLFGVWFALIGGTAALTARLEPDSAGDDS</sequence>
<gene>
    <name evidence="2" type="ORF">JI748_06620</name>
</gene>
<evidence type="ECO:0000313" key="3">
    <source>
        <dbReference type="Proteomes" id="UP000595857"/>
    </source>
</evidence>
<protein>
    <recommendedName>
        <fullName evidence="4">DUF3311 domain-containing protein</fullName>
    </recommendedName>
</protein>
<name>A0ABX7C8T6_9HYPH</name>
<keyword evidence="1" id="KW-0812">Transmembrane</keyword>
<dbReference type="Proteomes" id="UP000595857">
    <property type="component" value="Chromosome"/>
</dbReference>
<evidence type="ECO:0000256" key="1">
    <source>
        <dbReference type="SAM" id="Phobius"/>
    </source>
</evidence>
<evidence type="ECO:0008006" key="4">
    <source>
        <dbReference type="Google" id="ProtNLM"/>
    </source>
</evidence>
<keyword evidence="3" id="KW-1185">Reference proteome</keyword>
<organism evidence="2 3">
    <name type="scientific">Devosia rhizoryzae</name>
    <dbReference type="NCBI Taxonomy" id="2774137"/>
    <lineage>
        <taxon>Bacteria</taxon>
        <taxon>Pseudomonadati</taxon>
        <taxon>Pseudomonadota</taxon>
        <taxon>Alphaproteobacteria</taxon>
        <taxon>Hyphomicrobiales</taxon>
        <taxon>Devosiaceae</taxon>
        <taxon>Devosia</taxon>
    </lineage>
</organism>
<dbReference type="EMBL" id="CP068046">
    <property type="protein sequence ID" value="QQR40665.1"/>
    <property type="molecule type" value="Genomic_DNA"/>
</dbReference>
<proteinExistence type="predicted"/>
<dbReference type="RefSeq" id="WP_201636167.1">
    <property type="nucleotide sequence ID" value="NZ_CP068046.1"/>
</dbReference>